<dbReference type="Gene3D" id="1.25.40.10">
    <property type="entry name" value="Tetratricopeptide repeat domain"/>
    <property type="match status" value="2"/>
</dbReference>
<protein>
    <recommendedName>
        <fullName evidence="3">Sel1 repeat family protein</fullName>
    </recommendedName>
</protein>
<evidence type="ECO:0008006" key="3">
    <source>
        <dbReference type="Google" id="ProtNLM"/>
    </source>
</evidence>
<dbReference type="SMART" id="SM00671">
    <property type="entry name" value="SEL1"/>
    <property type="match status" value="4"/>
</dbReference>
<dbReference type="InterPro" id="IPR006597">
    <property type="entry name" value="Sel1-like"/>
</dbReference>
<reference evidence="2" key="1">
    <citation type="journal article" date="2020" name="MBio">
        <title>Horizontal gene transfer to a defensive symbiont with a reduced genome amongst a multipartite beetle microbiome.</title>
        <authorList>
            <person name="Waterworth S.C."/>
            <person name="Florez L.V."/>
            <person name="Rees E.R."/>
            <person name="Hertweck C."/>
            <person name="Kaltenpoth M."/>
            <person name="Kwan J.C."/>
        </authorList>
    </citation>
    <scope>NUCLEOTIDE SEQUENCE [LARGE SCALE GENOMIC DNA]</scope>
</reference>
<dbReference type="SUPFAM" id="SSF81901">
    <property type="entry name" value="HCP-like"/>
    <property type="match status" value="2"/>
</dbReference>
<dbReference type="Proteomes" id="UP000490535">
    <property type="component" value="Unassembled WGS sequence"/>
</dbReference>
<dbReference type="InterPro" id="IPR011990">
    <property type="entry name" value="TPR-like_helical_dom_sf"/>
</dbReference>
<dbReference type="InterPro" id="IPR050767">
    <property type="entry name" value="Sel1_AlgK"/>
</dbReference>
<dbReference type="EMBL" id="WNDP01000114">
    <property type="protein sequence ID" value="KAF1020888.1"/>
    <property type="molecule type" value="Genomic_DNA"/>
</dbReference>
<dbReference type="PANTHER" id="PTHR11102:SF147">
    <property type="entry name" value="SEL1L ADAPTOR SUBUNIT OF ERAD E3 UBIQUITIN LIGASE"/>
    <property type="match status" value="1"/>
</dbReference>
<gene>
    <name evidence="1" type="ORF">GAK29_03528</name>
</gene>
<evidence type="ECO:0000313" key="2">
    <source>
        <dbReference type="Proteomes" id="UP000490535"/>
    </source>
</evidence>
<evidence type="ECO:0000313" key="1">
    <source>
        <dbReference type="EMBL" id="KAF1020888.1"/>
    </source>
</evidence>
<proteinExistence type="predicted"/>
<accession>A0A833UL63</accession>
<sequence length="390" mass="44111">MLRNLIYITLIFNFAFVFLLSSCTNSKVNTIDEKNSNIIFVPCEIANEYGKIGCGKIPISVNNEVNSKLTPHCQIDFKNFNDSSKSCLEKNSKRPADAYILGNLKYYGEFFDKNEIEGLKYIEYAADHKNPQAKFWIAKKLEAEGNITSATNLIKEAANLGNPLAIHSLGARYSRGIGVDRNLDQALLLLNQSKEFIPASFSEIALIELQRGDIDDFINNNNIAIDKKYWFAYADLAVLYLGEMPNLEGYRDLEKVSYFSNKLIEHNVAVGYALRARVLQYKSEEFANPKICDLYKLSFEKGYLSAGLSVGAEYLLGNNCSKNYKLALNIFNSLYSQQDKEIKVIAASNLGYMYLNGLGVNRDLNKSKEYLQYASKLRYQPATEMLSKIQ</sequence>
<dbReference type="Pfam" id="PF08238">
    <property type="entry name" value="Sel1"/>
    <property type="match status" value="4"/>
</dbReference>
<dbReference type="PROSITE" id="PS51257">
    <property type="entry name" value="PROKAR_LIPOPROTEIN"/>
    <property type="match status" value="1"/>
</dbReference>
<organism evidence="1 2">
    <name type="scientific">Acinetobacter bereziniae</name>
    <name type="common">Acinetobacter genomosp. 10</name>
    <dbReference type="NCBI Taxonomy" id="106648"/>
    <lineage>
        <taxon>Bacteria</taxon>
        <taxon>Pseudomonadati</taxon>
        <taxon>Pseudomonadota</taxon>
        <taxon>Gammaproteobacteria</taxon>
        <taxon>Moraxellales</taxon>
        <taxon>Moraxellaceae</taxon>
        <taxon>Acinetobacter</taxon>
    </lineage>
</organism>
<name>A0A833UL63_ACIBZ</name>
<dbReference type="AlphaFoldDB" id="A0A833UL63"/>
<dbReference type="PANTHER" id="PTHR11102">
    <property type="entry name" value="SEL-1-LIKE PROTEIN"/>
    <property type="match status" value="1"/>
</dbReference>
<dbReference type="GO" id="GO:0036503">
    <property type="term" value="P:ERAD pathway"/>
    <property type="evidence" value="ECO:0007669"/>
    <property type="project" value="TreeGrafter"/>
</dbReference>
<comment type="caution">
    <text evidence="1">The sequence shown here is derived from an EMBL/GenBank/DDBJ whole genome shotgun (WGS) entry which is preliminary data.</text>
</comment>